<gene>
    <name evidence="1" type="ORF">CEXT_288861</name>
</gene>
<comment type="caution">
    <text evidence="1">The sequence shown here is derived from an EMBL/GenBank/DDBJ whole genome shotgun (WGS) entry which is preliminary data.</text>
</comment>
<reference evidence="1 2" key="1">
    <citation type="submission" date="2021-06" db="EMBL/GenBank/DDBJ databases">
        <title>Caerostris extrusa draft genome.</title>
        <authorList>
            <person name="Kono N."/>
            <person name="Arakawa K."/>
        </authorList>
    </citation>
    <scope>NUCLEOTIDE SEQUENCE [LARGE SCALE GENOMIC DNA]</scope>
</reference>
<protein>
    <submittedName>
        <fullName evidence="1">Uncharacterized protein</fullName>
    </submittedName>
</protein>
<evidence type="ECO:0000313" key="1">
    <source>
        <dbReference type="EMBL" id="GIY67327.1"/>
    </source>
</evidence>
<evidence type="ECO:0000313" key="2">
    <source>
        <dbReference type="Proteomes" id="UP001054945"/>
    </source>
</evidence>
<sequence>MSEGFAPEFVTQQRHRSGKGNMPLFLAVFPKFEKSKSFLMEFLSYLRIKVEPLRKKAGPAQCFNCQQFYHYSSSAPGTLCASSALGFTN</sequence>
<proteinExistence type="predicted"/>
<organism evidence="1 2">
    <name type="scientific">Caerostris extrusa</name>
    <name type="common">Bark spider</name>
    <name type="synonym">Caerostris bankana</name>
    <dbReference type="NCBI Taxonomy" id="172846"/>
    <lineage>
        <taxon>Eukaryota</taxon>
        <taxon>Metazoa</taxon>
        <taxon>Ecdysozoa</taxon>
        <taxon>Arthropoda</taxon>
        <taxon>Chelicerata</taxon>
        <taxon>Arachnida</taxon>
        <taxon>Araneae</taxon>
        <taxon>Araneomorphae</taxon>
        <taxon>Entelegynae</taxon>
        <taxon>Araneoidea</taxon>
        <taxon>Araneidae</taxon>
        <taxon>Caerostris</taxon>
    </lineage>
</organism>
<accession>A0AAV4VAL6</accession>
<keyword evidence="2" id="KW-1185">Reference proteome</keyword>
<dbReference type="EMBL" id="BPLR01014227">
    <property type="protein sequence ID" value="GIY67327.1"/>
    <property type="molecule type" value="Genomic_DNA"/>
</dbReference>
<dbReference type="AlphaFoldDB" id="A0AAV4VAL6"/>
<dbReference type="Proteomes" id="UP001054945">
    <property type="component" value="Unassembled WGS sequence"/>
</dbReference>
<name>A0AAV4VAL6_CAEEX</name>